<evidence type="ECO:0000259" key="5">
    <source>
        <dbReference type="PROSITE" id="PS50931"/>
    </source>
</evidence>
<evidence type="ECO:0000313" key="9">
    <source>
        <dbReference type="Proteomes" id="UP000199280"/>
    </source>
</evidence>
<keyword evidence="9" id="KW-1185">Reference proteome</keyword>
<comment type="similarity">
    <text evidence="1">Belongs to the LysR transcriptional regulatory family.</text>
</comment>
<feature type="domain" description="HTH lysR-type" evidence="5">
    <location>
        <begin position="1"/>
        <end position="58"/>
    </location>
</feature>
<evidence type="ECO:0000256" key="2">
    <source>
        <dbReference type="ARBA" id="ARBA00023015"/>
    </source>
</evidence>
<gene>
    <name evidence="7" type="ORF">SAMN05216375_10358</name>
    <name evidence="6" type="ORF">TR210_927</name>
</gene>
<evidence type="ECO:0000256" key="3">
    <source>
        <dbReference type="ARBA" id="ARBA00023125"/>
    </source>
</evidence>
<dbReference type="InterPro" id="IPR005119">
    <property type="entry name" value="LysR_subst-bd"/>
</dbReference>
<evidence type="ECO:0000313" key="7">
    <source>
        <dbReference type="EMBL" id="SEI73358.1"/>
    </source>
</evidence>
<sequence>MYNHQLATFIIVADSGSFNKASEQLYVSPNAVMKQINLLENSLGFDLFVRTHRGVQLTPAGESMYRDAKYLIQYAKDSVARAEKMVAEPKHVLRIGTSLTTPVQFLVSLWPQIRQHNPDLKFELVSFENTPENAREIMNHFGRNIDLVAGIYSDNILSERRCSALKLYDTPLCAAVPLHHRLASNDEIAVEDLFGEKVMLIKRGYMSAFDEVRDDLEEHYPRIQIEDFSFFDVNVFNKCENDNAVLIGVNEWGNVHPLLKIIPISWNHTIPMGILHSNNPSKDVKEFLQIISQMYGIQS</sequence>
<dbReference type="GO" id="GO:0003700">
    <property type="term" value="F:DNA-binding transcription factor activity"/>
    <property type="evidence" value="ECO:0007669"/>
    <property type="project" value="InterPro"/>
</dbReference>
<dbReference type="PANTHER" id="PTHR30346:SF0">
    <property type="entry name" value="HCA OPERON TRANSCRIPTIONAL ACTIVATOR HCAR"/>
    <property type="match status" value="1"/>
</dbReference>
<reference evidence="7 9" key="2">
    <citation type="submission" date="2016-10" db="EMBL/GenBank/DDBJ databases">
        <authorList>
            <person name="Varghese N."/>
            <person name="Submissions S."/>
        </authorList>
    </citation>
    <scope>NUCLEOTIDE SEQUENCE [LARGE SCALE GENOMIC DNA]</scope>
    <source>
        <strain evidence="7 9">DSM 22150</strain>
    </source>
</reference>
<dbReference type="Proteomes" id="UP000076878">
    <property type="component" value="Unassembled WGS sequence"/>
</dbReference>
<dbReference type="GO" id="GO:0003677">
    <property type="term" value="F:DNA binding"/>
    <property type="evidence" value="ECO:0007669"/>
    <property type="project" value="UniProtKB-KW"/>
</dbReference>
<dbReference type="FunFam" id="1.10.10.10:FF:000001">
    <property type="entry name" value="LysR family transcriptional regulator"/>
    <property type="match status" value="1"/>
</dbReference>
<dbReference type="Pfam" id="PF00126">
    <property type="entry name" value="HTH_1"/>
    <property type="match status" value="1"/>
</dbReference>
<dbReference type="OrthoDB" id="9785745at2"/>
<dbReference type="EMBL" id="FNYT01000003">
    <property type="protein sequence ID" value="SEI73358.1"/>
    <property type="molecule type" value="Genomic_DNA"/>
</dbReference>
<dbReference type="STRING" id="640938.TR210_927"/>
<dbReference type="Gene3D" id="1.10.10.10">
    <property type="entry name" value="Winged helix-like DNA-binding domain superfamily/Winged helix DNA-binding domain"/>
    <property type="match status" value="1"/>
</dbReference>
<dbReference type="InterPro" id="IPR000847">
    <property type="entry name" value="LysR_HTH_N"/>
</dbReference>
<organism evidence="6 8">
    <name type="scientific">Trichococcus ilyis</name>
    <dbReference type="NCBI Taxonomy" id="640938"/>
    <lineage>
        <taxon>Bacteria</taxon>
        <taxon>Bacillati</taxon>
        <taxon>Bacillota</taxon>
        <taxon>Bacilli</taxon>
        <taxon>Lactobacillales</taxon>
        <taxon>Carnobacteriaceae</taxon>
        <taxon>Trichococcus</taxon>
    </lineage>
</organism>
<name>A0A143YJW9_9LACT</name>
<dbReference type="AlphaFoldDB" id="A0A143YJW9"/>
<dbReference type="Proteomes" id="UP000199280">
    <property type="component" value="Unassembled WGS sequence"/>
</dbReference>
<dbReference type="Gene3D" id="3.40.190.290">
    <property type="match status" value="1"/>
</dbReference>
<dbReference type="InterPro" id="IPR036388">
    <property type="entry name" value="WH-like_DNA-bd_sf"/>
</dbReference>
<dbReference type="CDD" id="cd05466">
    <property type="entry name" value="PBP2_LTTR_substrate"/>
    <property type="match status" value="1"/>
</dbReference>
<dbReference type="SUPFAM" id="SSF46785">
    <property type="entry name" value="Winged helix' DNA-binding domain"/>
    <property type="match status" value="1"/>
</dbReference>
<dbReference type="RefSeq" id="WP_068622029.1">
    <property type="nucleotide sequence ID" value="NZ_FJNB01000005.1"/>
</dbReference>
<evidence type="ECO:0000256" key="4">
    <source>
        <dbReference type="ARBA" id="ARBA00023163"/>
    </source>
</evidence>
<dbReference type="Pfam" id="PF03466">
    <property type="entry name" value="LysR_substrate"/>
    <property type="match status" value="1"/>
</dbReference>
<evidence type="ECO:0000313" key="8">
    <source>
        <dbReference type="Proteomes" id="UP000076878"/>
    </source>
</evidence>
<keyword evidence="3" id="KW-0238">DNA-binding</keyword>
<keyword evidence="4" id="KW-0804">Transcription</keyword>
<accession>A0A143YJW9</accession>
<dbReference type="InterPro" id="IPR036390">
    <property type="entry name" value="WH_DNA-bd_sf"/>
</dbReference>
<dbReference type="PANTHER" id="PTHR30346">
    <property type="entry name" value="TRANSCRIPTIONAL DUAL REGULATOR HCAR-RELATED"/>
    <property type="match status" value="1"/>
</dbReference>
<evidence type="ECO:0000313" key="6">
    <source>
        <dbReference type="EMBL" id="CZQ91109.1"/>
    </source>
</evidence>
<evidence type="ECO:0000256" key="1">
    <source>
        <dbReference type="ARBA" id="ARBA00009437"/>
    </source>
</evidence>
<protein>
    <submittedName>
        <fullName evidence="7">LysR substrate binding domain-containing protein</fullName>
    </submittedName>
    <submittedName>
        <fullName evidence="6">Transcription regulator hth lysr</fullName>
    </submittedName>
</protein>
<dbReference type="SUPFAM" id="SSF53850">
    <property type="entry name" value="Periplasmic binding protein-like II"/>
    <property type="match status" value="1"/>
</dbReference>
<proteinExistence type="inferred from homology"/>
<dbReference type="EMBL" id="FJNB01000005">
    <property type="protein sequence ID" value="CZQ91109.1"/>
    <property type="molecule type" value="Genomic_DNA"/>
</dbReference>
<keyword evidence="2" id="KW-0805">Transcription regulation</keyword>
<reference evidence="6 8" key="1">
    <citation type="submission" date="2016-02" db="EMBL/GenBank/DDBJ databases">
        <authorList>
            <person name="Wen L."/>
            <person name="He K."/>
            <person name="Yang H."/>
        </authorList>
    </citation>
    <scope>NUCLEOTIDE SEQUENCE [LARGE SCALE GENOMIC DNA]</scope>
    <source>
        <strain evidence="6">Trichococcus_R210</strain>
    </source>
</reference>
<dbReference type="GO" id="GO:0032993">
    <property type="term" value="C:protein-DNA complex"/>
    <property type="evidence" value="ECO:0007669"/>
    <property type="project" value="TreeGrafter"/>
</dbReference>
<dbReference type="PROSITE" id="PS50931">
    <property type="entry name" value="HTH_LYSR"/>
    <property type="match status" value="1"/>
</dbReference>